<evidence type="ECO:0000313" key="1">
    <source>
        <dbReference type="EMBL" id="ACO79419.1"/>
    </source>
</evidence>
<accession>C1DP66</accession>
<dbReference type="Proteomes" id="UP000002424">
    <property type="component" value="Chromosome"/>
</dbReference>
<dbReference type="EMBL" id="CP001157">
    <property type="protein sequence ID" value="ACO79419.1"/>
    <property type="molecule type" value="Genomic_DNA"/>
</dbReference>
<sequence>MRLPKAWTLLTSEIRPWDTNNCRLPEEHMELVCSGRNRLWLTVTSKAGDVGLHTAAFSLDDLIETIAL</sequence>
<dbReference type="EnsemblBacteria" id="ACO79419">
    <property type="protein sequence ID" value="ACO79419"/>
    <property type="gene ID" value="Avin_32620"/>
</dbReference>
<name>C1DP66_AZOVD</name>
<keyword evidence="2" id="KW-1185">Reference proteome</keyword>
<dbReference type="HOGENOM" id="CLU_2784951_0_0_6"/>
<reference evidence="1 2" key="1">
    <citation type="journal article" date="2009" name="J. Bacteriol.">
        <title>Genome sequence of Azotobacter vinelandii, an obligate aerobe specialized to support diverse anaerobic metabolic processes.</title>
        <authorList>
            <person name="Setubal J.C."/>
            <person name="dos Santos P."/>
            <person name="Goldman B.S."/>
            <person name="Ertesvag H."/>
            <person name="Espin G."/>
            <person name="Rubio L.M."/>
            <person name="Valla S."/>
            <person name="Almeida N.F."/>
            <person name="Balasubramanian D."/>
            <person name="Cromes L."/>
            <person name="Curatti L."/>
            <person name="Du Z."/>
            <person name="Godsy E."/>
            <person name="Goodner B."/>
            <person name="Hellner-Burris K."/>
            <person name="Hernandez J.A."/>
            <person name="Houmiel K."/>
            <person name="Imperial J."/>
            <person name="Kennedy C."/>
            <person name="Larson T.J."/>
            <person name="Latreille P."/>
            <person name="Ligon L.S."/>
            <person name="Lu J."/>
            <person name="Maerk M."/>
            <person name="Miller N.M."/>
            <person name="Norton S."/>
            <person name="O'Carroll I.P."/>
            <person name="Paulsen I."/>
            <person name="Raulfs E.C."/>
            <person name="Roemer R."/>
            <person name="Rosser J."/>
            <person name="Segura D."/>
            <person name="Slater S."/>
            <person name="Stricklin S.L."/>
            <person name="Studholme D.J."/>
            <person name="Sun J."/>
            <person name="Viana C.J."/>
            <person name="Wallin E."/>
            <person name="Wang B."/>
            <person name="Wheeler C."/>
            <person name="Zhu H."/>
            <person name="Dean D.R."/>
            <person name="Dixon R."/>
            <person name="Wood D."/>
        </authorList>
    </citation>
    <scope>NUCLEOTIDE SEQUENCE [LARGE SCALE GENOMIC DNA]</scope>
    <source>
        <strain evidence="2">DJ / ATCC BAA-1303</strain>
    </source>
</reference>
<organism evidence="1 2">
    <name type="scientific">Azotobacter vinelandii (strain DJ / ATCC BAA-1303)</name>
    <dbReference type="NCBI Taxonomy" id="322710"/>
    <lineage>
        <taxon>Bacteria</taxon>
        <taxon>Pseudomonadati</taxon>
        <taxon>Pseudomonadota</taxon>
        <taxon>Gammaproteobacteria</taxon>
        <taxon>Pseudomonadales</taxon>
        <taxon>Pseudomonadaceae</taxon>
        <taxon>Azotobacter</taxon>
    </lineage>
</organism>
<proteinExistence type="predicted"/>
<evidence type="ECO:0000313" key="2">
    <source>
        <dbReference type="Proteomes" id="UP000002424"/>
    </source>
</evidence>
<dbReference type="KEGG" id="avn:Avin_32620"/>
<dbReference type="AlphaFoldDB" id="C1DP66"/>
<protein>
    <submittedName>
        <fullName evidence="1">Hypothetical non-conserved protein</fullName>
    </submittedName>
</protein>
<gene>
    <name evidence="1" type="ordered locus">Avin_32620</name>
</gene>